<evidence type="ECO:0008006" key="3">
    <source>
        <dbReference type="Google" id="ProtNLM"/>
    </source>
</evidence>
<name>E0PR51_STRMT</name>
<dbReference type="eggNOG" id="ENOG50309E1">
    <property type="taxonomic scope" value="Bacteria"/>
</dbReference>
<gene>
    <name evidence="1" type="ORF">HMPREF8571_0981</name>
</gene>
<proteinExistence type="predicted"/>
<sequence length="108" mass="12484">MSFKFKNKSGYSSQLFQEIFGNEKTAIVLSPKPNIRMKYVDNKPTDEIDSYRYWFVIKGEQPFEVKFSDQQTIEQFDEVELHGAEACNVKGNIYFRANSVTVLNKGGK</sequence>
<evidence type="ECO:0000313" key="2">
    <source>
        <dbReference type="Proteomes" id="UP000003823"/>
    </source>
</evidence>
<evidence type="ECO:0000313" key="1">
    <source>
        <dbReference type="EMBL" id="EFM31611.1"/>
    </source>
</evidence>
<protein>
    <recommendedName>
        <fullName evidence="3">SuB0782 undefined product 764400:764714 forward MW:11955</fullName>
    </recommendedName>
</protein>
<dbReference type="AlphaFoldDB" id="E0PR51"/>
<dbReference type="Proteomes" id="UP000003823">
    <property type="component" value="Unassembled WGS sequence"/>
</dbReference>
<comment type="caution">
    <text evidence="1">The sequence shown here is derived from an EMBL/GenBank/DDBJ whole genome shotgun (WGS) entry which is preliminary data.</text>
</comment>
<accession>E0PR51</accession>
<dbReference type="EMBL" id="AEEN01000012">
    <property type="protein sequence ID" value="EFM31611.1"/>
    <property type="molecule type" value="Genomic_DNA"/>
</dbReference>
<organism evidence="1 2">
    <name type="scientific">Streptococcus mitis ATCC 6249</name>
    <dbReference type="NCBI Taxonomy" id="864567"/>
    <lineage>
        <taxon>Bacteria</taxon>
        <taxon>Bacillati</taxon>
        <taxon>Bacillota</taxon>
        <taxon>Bacilli</taxon>
        <taxon>Lactobacillales</taxon>
        <taxon>Streptococcaceae</taxon>
        <taxon>Streptococcus</taxon>
        <taxon>Streptococcus mitis group</taxon>
    </lineage>
</organism>
<dbReference type="HOGENOM" id="CLU_156617_0_0_9"/>
<reference evidence="1 2" key="1">
    <citation type="submission" date="2010-07" db="EMBL/GenBank/DDBJ databases">
        <authorList>
            <person name="Muzny D."/>
            <person name="Qin X."/>
            <person name="Deng J."/>
            <person name="Jiang H."/>
            <person name="Liu Y."/>
            <person name="Qu J."/>
            <person name="Song X.-Z."/>
            <person name="Zhang L."/>
            <person name="Thornton R."/>
            <person name="Coyle M."/>
            <person name="Francisco L."/>
            <person name="Jackson L."/>
            <person name="Javaid M."/>
            <person name="Korchina V."/>
            <person name="Kovar C."/>
            <person name="Mata R."/>
            <person name="Mathew T."/>
            <person name="Ngo R."/>
            <person name="Nguyen L."/>
            <person name="Nguyen N."/>
            <person name="Okwuonu G."/>
            <person name="Ongeri F."/>
            <person name="Pham C."/>
            <person name="Simmons D."/>
            <person name="Wilczek-Boney K."/>
            <person name="Hale W."/>
            <person name="Jakkamsetti A."/>
            <person name="Pham P."/>
            <person name="Ruth R."/>
            <person name="San Lucas F."/>
            <person name="Warren J."/>
            <person name="Zhang J."/>
            <person name="Zhao Z."/>
            <person name="Zhou C."/>
            <person name="Zhu D."/>
            <person name="Lee S."/>
            <person name="Bess C."/>
            <person name="Blankenburg K."/>
            <person name="Forbes L."/>
            <person name="Fu Q."/>
            <person name="Gubbala S."/>
            <person name="Hirani K."/>
            <person name="Jayaseelan J.C."/>
            <person name="Lara F."/>
            <person name="Munidasa M."/>
            <person name="Palculict T."/>
            <person name="Patil S."/>
            <person name="Pu L.-L."/>
            <person name="Saada N."/>
            <person name="Tang L."/>
            <person name="Weissenberger G."/>
            <person name="Zhu Y."/>
            <person name="Hemphill L."/>
            <person name="Shang Y."/>
            <person name="Youmans B."/>
            <person name="Ayvaz T."/>
            <person name="Ross M."/>
            <person name="Santibanez J."/>
            <person name="Aqrawi P."/>
            <person name="Gross S."/>
            <person name="Joshi V."/>
            <person name="Fowler G."/>
            <person name="Nazareth L."/>
            <person name="Reid J."/>
            <person name="Worley K."/>
            <person name="Petrosino J."/>
            <person name="Highlander S."/>
            <person name="Gibbs R."/>
        </authorList>
    </citation>
    <scope>NUCLEOTIDE SEQUENCE [LARGE SCALE GENOMIC DNA]</scope>
    <source>
        <strain evidence="1 2">ATCC 6249</strain>
    </source>
</reference>